<evidence type="ECO:0000313" key="4">
    <source>
        <dbReference type="Proteomes" id="UP000078284"/>
    </source>
</evidence>
<feature type="signal peptide" evidence="2">
    <location>
        <begin position="1"/>
        <end position="31"/>
    </location>
</feature>
<protein>
    <recommendedName>
        <fullName evidence="5">Transmembrane protein</fullName>
    </recommendedName>
</protein>
<feature type="region of interest" description="Disordered" evidence="1">
    <location>
        <begin position="51"/>
        <end position="75"/>
    </location>
</feature>
<proteinExistence type="predicted"/>
<comment type="caution">
    <text evidence="3">The sequence shown here is derived from an EMBL/GenBank/DDBJ whole genome shotgun (WGS) entry which is preliminary data.</text>
</comment>
<organism evidence="3 4">
    <name type="scientific">Arabidopsis thaliana</name>
    <name type="common">Mouse-ear cress</name>
    <dbReference type="NCBI Taxonomy" id="3702"/>
    <lineage>
        <taxon>Eukaryota</taxon>
        <taxon>Viridiplantae</taxon>
        <taxon>Streptophyta</taxon>
        <taxon>Embryophyta</taxon>
        <taxon>Tracheophyta</taxon>
        <taxon>Spermatophyta</taxon>
        <taxon>Magnoliopsida</taxon>
        <taxon>eudicotyledons</taxon>
        <taxon>Gunneridae</taxon>
        <taxon>Pentapetalae</taxon>
        <taxon>rosids</taxon>
        <taxon>malvids</taxon>
        <taxon>Brassicales</taxon>
        <taxon>Brassicaceae</taxon>
        <taxon>Camelineae</taxon>
        <taxon>Arabidopsis</taxon>
    </lineage>
</organism>
<sequence>MATKTSNLGHLLLSLFILLLFILSQVGVAQAKRLQQRNKLRLDCVPLPPPPPPLRRIVTPPIASFHSASPKDKGP</sequence>
<evidence type="ECO:0000256" key="2">
    <source>
        <dbReference type="SAM" id="SignalP"/>
    </source>
</evidence>
<accession>A0A178UC14</accession>
<keyword evidence="2" id="KW-0732">Signal</keyword>
<dbReference type="EMBL" id="LUHQ01000005">
    <property type="protein sequence ID" value="OAO91386.1"/>
    <property type="molecule type" value="Genomic_DNA"/>
</dbReference>
<evidence type="ECO:0000256" key="1">
    <source>
        <dbReference type="SAM" id="MobiDB-lite"/>
    </source>
</evidence>
<gene>
    <name evidence="3" type="ordered locus">AXX17_At5g42760</name>
</gene>
<evidence type="ECO:0000313" key="3">
    <source>
        <dbReference type="EMBL" id="OAO91386.1"/>
    </source>
</evidence>
<name>A0A178UC14_ARATH</name>
<dbReference type="ExpressionAtlas" id="A0A178UC14">
    <property type="expression patterns" value="baseline and differential"/>
</dbReference>
<dbReference type="Proteomes" id="UP000078284">
    <property type="component" value="Chromosome 5"/>
</dbReference>
<reference evidence="4" key="1">
    <citation type="journal article" date="2016" name="Proc. Natl. Acad. Sci. U.S.A.">
        <title>Chromosome-level assembly of Arabidopsis thaliana Ler reveals the extent of translocation and inversion polymorphisms.</title>
        <authorList>
            <person name="Zapata L."/>
            <person name="Ding J."/>
            <person name="Willing E.M."/>
            <person name="Hartwig B."/>
            <person name="Bezdan D."/>
            <person name="Jiao W.B."/>
            <person name="Patel V."/>
            <person name="Velikkakam James G."/>
            <person name="Koornneef M."/>
            <person name="Ossowski S."/>
            <person name="Schneeberger K."/>
        </authorList>
    </citation>
    <scope>NUCLEOTIDE SEQUENCE [LARGE SCALE GENOMIC DNA]</scope>
    <source>
        <strain evidence="4">cv. Landsberg erecta</strain>
    </source>
</reference>
<feature type="chain" id="PRO_5008093827" description="Transmembrane protein" evidence="2">
    <location>
        <begin position="32"/>
        <end position="75"/>
    </location>
</feature>
<evidence type="ECO:0008006" key="5">
    <source>
        <dbReference type="Google" id="ProtNLM"/>
    </source>
</evidence>
<dbReference type="AlphaFoldDB" id="A0A178UC14"/>